<dbReference type="InterPro" id="IPR018200">
    <property type="entry name" value="USP_CS"/>
</dbReference>
<dbReference type="CDD" id="cd02257">
    <property type="entry name" value="Peptidase_C19"/>
    <property type="match status" value="1"/>
</dbReference>
<keyword evidence="1 4" id="KW-0378">Hydrolase</keyword>
<dbReference type="EC" id="3.4.19.12" evidence="1"/>
<gene>
    <name evidence="4" type="ORF">GSB_154020</name>
</gene>
<dbReference type="InterPro" id="IPR001394">
    <property type="entry name" value="Peptidase_C19_UCH"/>
</dbReference>
<comment type="caution">
    <text evidence="4">The sequence shown here is derived from an EMBL/GenBank/DDBJ whole genome shotgun (WGS) entry which is preliminary data.</text>
</comment>
<reference evidence="4 5" key="2">
    <citation type="journal article" date="2013" name="Genome Biol. Evol.">
        <title>Genome sequencing of Giardia lamblia genotypes A2 and B isolates (DH and GS) and comparative analysis with the genomes of genotypes A1 and E (WB and Pig).</title>
        <authorList>
            <person name="Adam R.D."/>
            <person name="Dahlstrom E.W."/>
            <person name="Martens C.A."/>
            <person name="Bruno D.P."/>
            <person name="Barbian K.D."/>
            <person name="Ricklefs S.M."/>
            <person name="Hernandez M.M."/>
            <person name="Narla N.P."/>
            <person name="Patel R.B."/>
            <person name="Porcella S.F."/>
            <person name="Nash T.E."/>
        </authorList>
    </citation>
    <scope>NUCLEOTIDE SEQUENCE [LARGE SCALE GENOMIC DNA]</scope>
    <source>
        <strain evidence="4 5">GS</strain>
    </source>
</reference>
<proteinExistence type="inferred from homology"/>
<dbReference type="InterPro" id="IPR028889">
    <property type="entry name" value="USP"/>
</dbReference>
<evidence type="ECO:0000259" key="3">
    <source>
        <dbReference type="PROSITE" id="PS50235"/>
    </source>
</evidence>
<feature type="compositionally biased region" description="Polar residues" evidence="2">
    <location>
        <begin position="794"/>
        <end position="814"/>
    </location>
</feature>
<feature type="compositionally biased region" description="Basic and acidic residues" evidence="2">
    <location>
        <begin position="763"/>
        <end position="786"/>
    </location>
</feature>
<evidence type="ECO:0000313" key="4">
    <source>
        <dbReference type="EMBL" id="ESU41260.1"/>
    </source>
</evidence>
<evidence type="ECO:0000256" key="1">
    <source>
        <dbReference type="RuleBase" id="RU366025"/>
    </source>
</evidence>
<feature type="region of interest" description="Disordered" evidence="2">
    <location>
        <begin position="340"/>
        <end position="363"/>
    </location>
</feature>
<dbReference type="VEuPathDB" id="GiardiaDB:QR46_4224"/>
<dbReference type="PANTHER" id="PTHR21646">
    <property type="entry name" value="UBIQUITIN CARBOXYL-TERMINAL HYDROLASE"/>
    <property type="match status" value="1"/>
</dbReference>
<dbReference type="PROSITE" id="PS50235">
    <property type="entry name" value="USP_3"/>
    <property type="match status" value="1"/>
</dbReference>
<dbReference type="PROSITE" id="PS00972">
    <property type="entry name" value="USP_1"/>
    <property type="match status" value="1"/>
</dbReference>
<dbReference type="GO" id="GO:0016579">
    <property type="term" value="P:protein deubiquitination"/>
    <property type="evidence" value="ECO:0007669"/>
    <property type="project" value="InterPro"/>
</dbReference>
<comment type="similarity">
    <text evidence="1">Belongs to the peptidase C19 family.</text>
</comment>
<dbReference type="VEuPathDB" id="GiardiaDB:DHA2_152071"/>
<accession>V6TW80</accession>
<dbReference type="PANTHER" id="PTHR21646:SF46">
    <property type="entry name" value="UBIQUITIN CARBOXYL-TERMINAL HYDROLASE"/>
    <property type="match status" value="1"/>
</dbReference>
<organism evidence="4 5">
    <name type="scientific">Giardia intestinalis</name>
    <name type="common">Giardia lamblia</name>
    <dbReference type="NCBI Taxonomy" id="5741"/>
    <lineage>
        <taxon>Eukaryota</taxon>
        <taxon>Metamonada</taxon>
        <taxon>Diplomonadida</taxon>
        <taxon>Hexamitidae</taxon>
        <taxon>Giardiinae</taxon>
        <taxon>Giardia</taxon>
    </lineage>
</organism>
<dbReference type="GO" id="GO:0006508">
    <property type="term" value="P:proteolysis"/>
    <property type="evidence" value="ECO:0007669"/>
    <property type="project" value="UniProtKB-KW"/>
</dbReference>
<evidence type="ECO:0000256" key="2">
    <source>
        <dbReference type="SAM" id="MobiDB-lite"/>
    </source>
</evidence>
<dbReference type="InterPro" id="IPR038765">
    <property type="entry name" value="Papain-like_cys_pep_sf"/>
</dbReference>
<protein>
    <recommendedName>
        <fullName evidence="1">Ubiquitin carboxyl-terminal hydrolase</fullName>
        <ecNumber evidence="1">3.4.19.12</ecNumber>
    </recommendedName>
</protein>
<name>V6TW80_GIAIN</name>
<feature type="domain" description="USP" evidence="3">
    <location>
        <begin position="35"/>
        <end position="755"/>
    </location>
</feature>
<keyword evidence="1" id="KW-0833">Ubl conjugation pathway</keyword>
<dbReference type="GO" id="GO:0004843">
    <property type="term" value="F:cysteine-type deubiquitinase activity"/>
    <property type="evidence" value="ECO:0007669"/>
    <property type="project" value="UniProtKB-UniRule"/>
</dbReference>
<dbReference type="Gene3D" id="3.90.70.10">
    <property type="entry name" value="Cysteine proteinases"/>
    <property type="match status" value="2"/>
</dbReference>
<feature type="region of interest" description="Disordered" evidence="2">
    <location>
        <begin position="763"/>
        <end position="823"/>
    </location>
</feature>
<keyword evidence="1" id="KW-0788">Thiol protease</keyword>
<dbReference type="SUPFAM" id="SSF54001">
    <property type="entry name" value="Cysteine proteinases"/>
    <property type="match status" value="1"/>
</dbReference>
<dbReference type="Proteomes" id="UP000018040">
    <property type="component" value="Unassembled WGS sequence"/>
</dbReference>
<reference evidence="5" key="1">
    <citation type="submission" date="2012-02" db="EMBL/GenBank/DDBJ databases">
        <title>Genome sequencing of Giardia lamblia Genotypes A2 and B isolates (DH and GS) and comparative analysis with the genomes of Genotypes A1 and E (WB and Pig).</title>
        <authorList>
            <person name="Adam R."/>
            <person name="Dahlstrom E."/>
            <person name="Martens C."/>
            <person name="Bruno D."/>
            <person name="Barbian K."/>
            <person name="Porcella S.F."/>
            <person name="Nash T."/>
        </authorList>
    </citation>
    <scope>NUCLEOTIDE SEQUENCE</scope>
    <source>
        <strain evidence="5">GS</strain>
    </source>
</reference>
<sequence>VESKLENKIWTLLMNGSWGSNSLLSSGARKGKPAAGLKNTGNTCFFNSALQFLNAIRPISYPIHLQESIPSSSDTDEDMCFYNQIITYFEAVLHLMRKQRSSHWSINSNELFSLMETKYDGIRHGIQGDAHEVLTLVLDAVIRGTNKRYGSKCDYYDPDGNEDLKVAYEKSRAAKLKGLDSTFEQYVETTEISRTVCTHCGYTSIGFQHGIGLSLPLPSACPDTNPASACKEVAYDSSTSLTHIIVYVQDAKKEIHEVRFSIPTRCLHIDCIYRELQEIHRELTFQRFIPFTRGQELLDGFHITAYSHEFDLIGLDAIVETILRYHYRDDEEYINSTNSQIEFSPCSDSGEDEPPLKDAHNPDATASDDIHFSSLNLEPIKFTNEKVKVVSERVSEFSNDLDANHLIVITMVYFPSCYDKYKQNKQCTNKSLPSPPAIRYLKVRMSLCADHGKICGSDSEHSAPLEFCSSTLAFSYNSGPDDAQSAKASSLISKSDIFKAGLKILLFQYALYLKNTYSEPLDQVYNALISPASYDMKLVSEDSSNLSEESIVKWFLKSDKLNYKVKCLNNNGNNESIRIQELLKPAEGLLARKCHVEACKPKQFWSLDDCFKEYEKTSTIDGWRCGKEDHPSPSGMNGSRLYKAPPYLIIHLKRFDQVFDEYGNFHLVKKEDNVRYPHVLDISSYIVDRSNLDSTKYMLTAVICHYGNTNYGHYFAYILSKETGEWWEANDERVTPVSKDRVITPLAYILLYRRISEELDKNEREMRKEHRDKAKSASQEQDHQNDTDVYSEYQAGNVSYQHHMNRTYESQLYNQAPRDDDHY</sequence>
<dbReference type="VEuPathDB" id="GiardiaDB:GL50803_0014460"/>
<keyword evidence="1" id="KW-0645">Protease</keyword>
<evidence type="ECO:0000313" key="5">
    <source>
        <dbReference type="Proteomes" id="UP000018040"/>
    </source>
</evidence>
<comment type="catalytic activity">
    <reaction evidence="1">
        <text>Thiol-dependent hydrolysis of ester, thioester, amide, peptide and isopeptide bonds formed by the C-terminal Gly of ubiquitin (a 76-residue protein attached to proteins as an intracellular targeting signal).</text>
        <dbReference type="EC" id="3.4.19.12"/>
    </reaction>
</comment>
<dbReference type="EMBL" id="AHHH01000137">
    <property type="protein sequence ID" value="ESU41260.1"/>
    <property type="molecule type" value="Genomic_DNA"/>
</dbReference>
<dbReference type="AlphaFoldDB" id="V6TW80"/>
<dbReference type="OrthoDB" id="292964at2759"/>
<dbReference type="Pfam" id="PF00443">
    <property type="entry name" value="UCH"/>
    <property type="match status" value="1"/>
</dbReference>
<feature type="non-terminal residue" evidence="4">
    <location>
        <position position="1"/>
    </location>
</feature>
<dbReference type="InterPro" id="IPR050185">
    <property type="entry name" value="Ub_carboxyl-term_hydrolase"/>
</dbReference>
<dbReference type="PROSITE" id="PS00973">
    <property type="entry name" value="USP_2"/>
    <property type="match status" value="1"/>
</dbReference>
<dbReference type="VEuPathDB" id="GiardiaDB:GL50581_2251"/>